<dbReference type="SMART" id="SM00166">
    <property type="entry name" value="UBX"/>
    <property type="match status" value="1"/>
</dbReference>
<organism evidence="4 5">
    <name type="scientific">Pelusios castaneus</name>
    <name type="common">West African mud turtle</name>
    <dbReference type="NCBI Taxonomy" id="367368"/>
    <lineage>
        <taxon>Eukaryota</taxon>
        <taxon>Metazoa</taxon>
        <taxon>Chordata</taxon>
        <taxon>Craniata</taxon>
        <taxon>Vertebrata</taxon>
        <taxon>Euteleostomi</taxon>
        <taxon>Archelosauria</taxon>
        <taxon>Testudinata</taxon>
        <taxon>Testudines</taxon>
        <taxon>Pleurodira</taxon>
        <taxon>Pelomedusidae</taxon>
        <taxon>Pelusios</taxon>
    </lineage>
</organism>
<dbReference type="GO" id="GO:0042593">
    <property type="term" value="P:glucose homeostasis"/>
    <property type="evidence" value="ECO:0007669"/>
    <property type="project" value="TreeGrafter"/>
</dbReference>
<dbReference type="Ensembl" id="ENSPCET00000016938.1">
    <property type="protein sequence ID" value="ENSPCEP00000016366.1"/>
    <property type="gene ID" value="ENSPCEG00000012869.1"/>
</dbReference>
<accession>A0A8C8S5H8</accession>
<dbReference type="PANTHER" id="PTHR46467">
    <property type="entry name" value="TETHER CONTAINING UBX DOMAIN FOR GLUT4"/>
    <property type="match status" value="1"/>
</dbReference>
<feature type="domain" description="RBD" evidence="3">
    <location>
        <begin position="10"/>
        <end position="79"/>
    </location>
</feature>
<evidence type="ECO:0000259" key="2">
    <source>
        <dbReference type="PROSITE" id="PS50033"/>
    </source>
</evidence>
<dbReference type="CDD" id="cd16118">
    <property type="entry name" value="UBX2_UBXN9"/>
    <property type="match status" value="1"/>
</dbReference>
<reference evidence="4" key="1">
    <citation type="submission" date="2025-08" db="UniProtKB">
        <authorList>
            <consortium name="Ensembl"/>
        </authorList>
    </citation>
    <scope>IDENTIFICATION</scope>
</reference>
<keyword evidence="5" id="KW-1185">Reference proteome</keyword>
<dbReference type="PROSITE" id="PS50898">
    <property type="entry name" value="RBD"/>
    <property type="match status" value="1"/>
</dbReference>
<dbReference type="FunFam" id="3.10.20.90:FF:000204">
    <property type="entry name" value="tether containing UBX domain for GLUT4"/>
    <property type="match status" value="1"/>
</dbReference>
<sequence length="557" mass="60759">MAAAAGGGGSTVSVLAPNGRRVTVRVGPGTALLQVLEEVCGKQGFDPGEHGLKFQRTVLDLSLQWRFAKLPNNAKLEMVPISRNRVGTQNTVEIALQLDNGFRLKDTFHSGQTLWELLNHFTQTRECVEQHCELSPVCIYMRDEVAGKAALERTTLKSLGLTGGNAIIRVVMKKRGSSVQEEAVDTVAPLSELPVSSAPTAEAVNMSLPDRSVSSRGSADTGVGLSLHTCTEKQDLTEESQARLGNLWSPSDPVPAAFVPFFGDGQRLGGTPGAADSPVADMLFSKLPTSLSSPGGPSKPKKSKTSQEELNEQAQRLEREPVVCHPDLQDPLSAGPQDLPDEFFEVTVDDVRKRLAQLQSERKRLEEAPLMTKSLREAQMKEKLERYPKVVLRVQFPDRHVLQGFFRPSETVGILRGFVRSHLADPELPFYLFIAPPRTILSNENETLFQANLFPAAVIHFGSEERRDYYLRPDLLESTVSPSTADLLVAKGLSKSLVSSALPASETADLPPAGPKGPDEKRTAEHPEPARASEASQPVRRAAEKVPKWLKLPAGKR</sequence>
<dbReference type="Proteomes" id="UP000694393">
    <property type="component" value="Unplaced"/>
</dbReference>
<dbReference type="InterPro" id="IPR029071">
    <property type="entry name" value="Ubiquitin-like_domsf"/>
</dbReference>
<dbReference type="CDD" id="cd16105">
    <property type="entry name" value="Ubl_ASPSCR1_like"/>
    <property type="match status" value="1"/>
</dbReference>
<proteinExistence type="predicted"/>
<feature type="region of interest" description="Disordered" evidence="1">
    <location>
        <begin position="286"/>
        <end position="320"/>
    </location>
</feature>
<feature type="compositionally biased region" description="Basic and acidic residues" evidence="1">
    <location>
        <begin position="517"/>
        <end position="531"/>
    </location>
</feature>
<dbReference type="AlphaFoldDB" id="A0A8C8S5H8"/>
<dbReference type="InterPro" id="IPR001012">
    <property type="entry name" value="UBX_dom"/>
</dbReference>
<evidence type="ECO:0000256" key="1">
    <source>
        <dbReference type="SAM" id="MobiDB-lite"/>
    </source>
</evidence>
<dbReference type="InterPro" id="IPR003116">
    <property type="entry name" value="RBD_dom"/>
</dbReference>
<dbReference type="GO" id="GO:0012506">
    <property type="term" value="C:vesicle membrane"/>
    <property type="evidence" value="ECO:0007669"/>
    <property type="project" value="TreeGrafter"/>
</dbReference>
<dbReference type="Pfam" id="PF11470">
    <property type="entry name" value="TUG-UBL1"/>
    <property type="match status" value="1"/>
</dbReference>
<dbReference type="PANTHER" id="PTHR46467:SF1">
    <property type="entry name" value="TETHER CONTAINING UBX DOMAIN FOR GLUT4"/>
    <property type="match status" value="1"/>
</dbReference>
<evidence type="ECO:0000313" key="4">
    <source>
        <dbReference type="Ensembl" id="ENSPCEP00000016366.1"/>
    </source>
</evidence>
<feature type="compositionally biased region" description="Low complexity" evidence="1">
    <location>
        <begin position="286"/>
        <end position="298"/>
    </location>
</feature>
<dbReference type="Gene3D" id="3.10.20.90">
    <property type="entry name" value="Phosphatidylinositol 3-kinase Catalytic Subunit, Chain A, domain 1"/>
    <property type="match status" value="2"/>
</dbReference>
<dbReference type="GO" id="GO:0005737">
    <property type="term" value="C:cytoplasm"/>
    <property type="evidence" value="ECO:0007669"/>
    <property type="project" value="TreeGrafter"/>
</dbReference>
<dbReference type="InterPro" id="IPR021569">
    <property type="entry name" value="TUG-UBL1"/>
</dbReference>
<evidence type="ECO:0000259" key="3">
    <source>
        <dbReference type="PROSITE" id="PS50898"/>
    </source>
</evidence>
<dbReference type="GO" id="GO:0005634">
    <property type="term" value="C:nucleus"/>
    <property type="evidence" value="ECO:0007669"/>
    <property type="project" value="TreeGrafter"/>
</dbReference>
<dbReference type="Pfam" id="PF00789">
    <property type="entry name" value="UBX"/>
    <property type="match status" value="1"/>
</dbReference>
<feature type="region of interest" description="Disordered" evidence="1">
    <location>
        <begin position="501"/>
        <end position="557"/>
    </location>
</feature>
<feature type="domain" description="UBX" evidence="2">
    <location>
        <begin position="385"/>
        <end position="461"/>
    </location>
</feature>
<protein>
    <submittedName>
        <fullName evidence="4">ASPSCR1 tether for SLC2A4, UBX domain containing</fullName>
    </submittedName>
</protein>
<dbReference type="GO" id="GO:0007165">
    <property type="term" value="P:signal transduction"/>
    <property type="evidence" value="ECO:0007669"/>
    <property type="project" value="InterPro"/>
</dbReference>
<dbReference type="PROSITE" id="PS50033">
    <property type="entry name" value="UBX"/>
    <property type="match status" value="1"/>
</dbReference>
<dbReference type="CDD" id="cd17075">
    <property type="entry name" value="UBX1_UBXN9"/>
    <property type="match status" value="1"/>
</dbReference>
<dbReference type="SUPFAM" id="SSF54236">
    <property type="entry name" value="Ubiquitin-like"/>
    <property type="match status" value="2"/>
</dbReference>
<evidence type="ECO:0000313" key="5">
    <source>
        <dbReference type="Proteomes" id="UP000694393"/>
    </source>
</evidence>
<name>A0A8C8S5H8_9SAUR</name>
<dbReference type="GO" id="GO:0006886">
    <property type="term" value="P:intracellular protein transport"/>
    <property type="evidence" value="ECO:0007669"/>
    <property type="project" value="TreeGrafter"/>
</dbReference>
<reference evidence="4" key="2">
    <citation type="submission" date="2025-09" db="UniProtKB">
        <authorList>
            <consortium name="Ensembl"/>
        </authorList>
    </citation>
    <scope>IDENTIFICATION</scope>
</reference>
<dbReference type="InterPro" id="IPR059238">
    <property type="entry name" value="UBX1_UBXN9"/>
</dbReference>